<evidence type="ECO:0000313" key="3">
    <source>
        <dbReference type="Proteomes" id="UP000604730"/>
    </source>
</evidence>
<dbReference type="InterPro" id="IPR033469">
    <property type="entry name" value="CYTH-like_dom_sf"/>
</dbReference>
<dbReference type="InterPro" id="IPR042267">
    <property type="entry name" value="VTC_sf"/>
</dbReference>
<dbReference type="InterPro" id="IPR018966">
    <property type="entry name" value="VTC_domain"/>
</dbReference>
<name>A0ABS1J074_9FIRM</name>
<sequence>MGQGTFQRFEIKFLLSKEQKEAVLEAMKPYMKADSYGNSTIRNIYFDKPDFLLIRHSLDKPIYKEKLRVRSYKKVNEEDKVFIELKKKFDGIVYKRRIEAKEKEAMNYLCKGKKLEKESQIGKEIDYFLDFYGDIEPKVFLSYDRQAFFDKDNPDFRMTFDENILWREDNLSLTNEVYGKPILEDGEALLEIKSADTFPLWLVEVLSKYGIYKVSFSKYGNAYTEILKNRRWLFAREVEFNNEENMKERLEYGYV</sequence>
<keyword evidence="3" id="KW-1185">Reference proteome</keyword>
<reference evidence="2 3" key="1">
    <citation type="submission" date="2021-01" db="EMBL/GenBank/DDBJ databases">
        <title>Isolation and description of Catonella massiliensis sp. nov., a novel Catonella species, isolated from a stable periodontitis subject.</title>
        <authorList>
            <person name="Antezack A."/>
            <person name="Boxberger M."/>
            <person name="La Scola B."/>
            <person name="Monnet-Corti V."/>
        </authorList>
    </citation>
    <scope>NUCLEOTIDE SEQUENCE [LARGE SCALE GENOMIC DNA]</scope>
    <source>
        <strain evidence="2 3">Marseille-Q4567</strain>
    </source>
</reference>
<dbReference type="Gene3D" id="3.20.100.30">
    <property type="entry name" value="VTC, catalytic tunnel domain"/>
    <property type="match status" value="1"/>
</dbReference>
<feature type="domain" description="VTC" evidence="1">
    <location>
        <begin position="8"/>
        <end position="224"/>
    </location>
</feature>
<dbReference type="CDD" id="cd07750">
    <property type="entry name" value="PolyPPase_VTC_like"/>
    <property type="match status" value="1"/>
</dbReference>
<dbReference type="EMBL" id="JAEPRJ010000001">
    <property type="protein sequence ID" value="MBK5896993.1"/>
    <property type="molecule type" value="Genomic_DNA"/>
</dbReference>
<proteinExistence type="predicted"/>
<comment type="caution">
    <text evidence="2">The sequence shown here is derived from an EMBL/GenBank/DDBJ whole genome shotgun (WGS) entry which is preliminary data.</text>
</comment>
<dbReference type="RefSeq" id="WP_208428512.1">
    <property type="nucleotide sequence ID" value="NZ_JAEPRJ010000001.1"/>
</dbReference>
<evidence type="ECO:0000259" key="1">
    <source>
        <dbReference type="Pfam" id="PF09359"/>
    </source>
</evidence>
<gene>
    <name evidence="2" type="ORF">JJN12_04235</name>
</gene>
<accession>A0ABS1J074</accession>
<dbReference type="Proteomes" id="UP000604730">
    <property type="component" value="Unassembled WGS sequence"/>
</dbReference>
<protein>
    <submittedName>
        <fullName evidence="2">Polyphosphate polymerase domain-containing protein</fullName>
    </submittedName>
</protein>
<dbReference type="Pfam" id="PF09359">
    <property type="entry name" value="VTC"/>
    <property type="match status" value="1"/>
</dbReference>
<organism evidence="2 3">
    <name type="scientific">Catonella massiliensis</name>
    <dbReference type="NCBI Taxonomy" id="2799636"/>
    <lineage>
        <taxon>Bacteria</taxon>
        <taxon>Bacillati</taxon>
        <taxon>Bacillota</taxon>
        <taxon>Clostridia</taxon>
        <taxon>Lachnospirales</taxon>
        <taxon>Lachnospiraceae</taxon>
        <taxon>Catonella</taxon>
    </lineage>
</organism>
<dbReference type="SUPFAM" id="SSF55154">
    <property type="entry name" value="CYTH-like phosphatases"/>
    <property type="match status" value="1"/>
</dbReference>
<evidence type="ECO:0000313" key="2">
    <source>
        <dbReference type="EMBL" id="MBK5896993.1"/>
    </source>
</evidence>